<organism evidence="2 3">
    <name type="scientific">Gallibacterium salpingitidis</name>
    <dbReference type="NCBI Taxonomy" id="505341"/>
    <lineage>
        <taxon>Bacteria</taxon>
        <taxon>Pseudomonadati</taxon>
        <taxon>Pseudomonadota</taxon>
        <taxon>Gammaproteobacteria</taxon>
        <taxon>Pasteurellales</taxon>
        <taxon>Pasteurellaceae</taxon>
        <taxon>Gallibacterium</taxon>
    </lineage>
</organism>
<name>A0AB36E492_9PAST</name>
<evidence type="ECO:0000313" key="2">
    <source>
        <dbReference type="EMBL" id="OBX11543.1"/>
    </source>
</evidence>
<evidence type="ECO:0000313" key="3">
    <source>
        <dbReference type="Proteomes" id="UP000092527"/>
    </source>
</evidence>
<dbReference type="RefSeq" id="WP_066110984.1">
    <property type="nucleotide sequence ID" value="NZ_JTJT01000001.1"/>
</dbReference>
<dbReference type="Proteomes" id="UP000092527">
    <property type="component" value="Unassembled WGS sequence"/>
</dbReference>
<keyword evidence="1" id="KW-1133">Transmembrane helix</keyword>
<dbReference type="EMBL" id="JTJU01000010">
    <property type="protein sequence ID" value="OBX11543.1"/>
    <property type="molecule type" value="Genomic_DNA"/>
</dbReference>
<keyword evidence="1" id="KW-0472">Membrane</keyword>
<reference evidence="2 3" key="1">
    <citation type="submission" date="2014-11" db="EMBL/GenBank/DDBJ databases">
        <title>Pan-genome of Gallibacterium spp.</title>
        <authorList>
            <person name="Kudirkiene E."/>
            <person name="Bojesen A.M."/>
        </authorList>
    </citation>
    <scope>NUCLEOTIDE SEQUENCE [LARGE SCALE GENOMIC DNA]</scope>
    <source>
        <strain evidence="2 3">18469/18</strain>
    </source>
</reference>
<dbReference type="AlphaFoldDB" id="A0AB36E492"/>
<evidence type="ECO:0008006" key="4">
    <source>
        <dbReference type="Google" id="ProtNLM"/>
    </source>
</evidence>
<gene>
    <name evidence="2" type="ORF">QV09_02200</name>
</gene>
<evidence type="ECO:0000256" key="1">
    <source>
        <dbReference type="SAM" id="Phobius"/>
    </source>
</evidence>
<protein>
    <recommendedName>
        <fullName evidence="4">DUF3742 domain-containing protein</fullName>
    </recommendedName>
</protein>
<comment type="caution">
    <text evidence="2">The sequence shown here is derived from an EMBL/GenBank/DDBJ whole genome shotgun (WGS) entry which is preliminary data.</text>
</comment>
<proteinExistence type="predicted"/>
<sequence>MKKKSTWERLDFNMKCRVIAIGLCVFLGLVNGFTFFLAVLGIIAIFGLLKAFGGSNIDLSSSDEDEGYRDGDQGYGYYSHDGVKIHD</sequence>
<accession>A0AB36E492</accession>
<keyword evidence="1" id="KW-0812">Transmembrane</keyword>
<feature type="transmembrane region" description="Helical" evidence="1">
    <location>
        <begin position="20"/>
        <end position="49"/>
    </location>
</feature>